<dbReference type="Proteomes" id="UP000292881">
    <property type="component" value="Unassembled WGS sequence"/>
</dbReference>
<dbReference type="InterPro" id="IPR010982">
    <property type="entry name" value="Lambda_DNA-bd_dom_sf"/>
</dbReference>
<dbReference type="EMBL" id="SDPL01000001">
    <property type="protein sequence ID" value="RXZ51883.1"/>
    <property type="molecule type" value="Genomic_DNA"/>
</dbReference>
<dbReference type="CDD" id="cd00093">
    <property type="entry name" value="HTH_XRE"/>
    <property type="match status" value="1"/>
</dbReference>
<dbReference type="Pfam" id="PF13443">
    <property type="entry name" value="HTH_26"/>
    <property type="match status" value="1"/>
</dbReference>
<organism evidence="2 3">
    <name type="scientific">Agromyces binzhouensis</name>
    <dbReference type="NCBI Taxonomy" id="1817495"/>
    <lineage>
        <taxon>Bacteria</taxon>
        <taxon>Bacillati</taxon>
        <taxon>Actinomycetota</taxon>
        <taxon>Actinomycetes</taxon>
        <taxon>Micrococcales</taxon>
        <taxon>Microbacteriaceae</taxon>
        <taxon>Agromyces</taxon>
    </lineage>
</organism>
<feature type="domain" description="HTH cro/C1-type" evidence="1">
    <location>
        <begin position="16"/>
        <end position="70"/>
    </location>
</feature>
<dbReference type="AlphaFoldDB" id="A0A4V1QTH2"/>
<dbReference type="InterPro" id="IPR001387">
    <property type="entry name" value="Cro/C1-type_HTH"/>
</dbReference>
<dbReference type="Gene3D" id="1.10.260.40">
    <property type="entry name" value="lambda repressor-like DNA-binding domains"/>
    <property type="match status" value="2"/>
</dbReference>
<evidence type="ECO:0000313" key="3">
    <source>
        <dbReference type="Proteomes" id="UP000292881"/>
    </source>
</evidence>
<dbReference type="OrthoDB" id="5071618at2"/>
<sequence>METSGTEFNRCLMTELRAERSMRNVTVKQLAERAGIFHGTLLRYLNNHRDMPVPVLYDVAMALDVDPAALVDRAAARLAAESRAPSGQLTFDDADGSHEPDPSEVGRRIALLVSVLARGRGSAHGYKEIAPLLLERGVRFNQEEWAELLEGSAMRAPGRRSLEAIADVLGIDGVYLTGAVGDPEVVRIEAQLDFLRALHESKVEGLAARGSDDITPETLRAITSSLRHEER</sequence>
<reference evidence="2 3" key="1">
    <citation type="submission" date="2019-01" db="EMBL/GenBank/DDBJ databases">
        <authorList>
            <person name="Li J."/>
        </authorList>
    </citation>
    <scope>NUCLEOTIDE SEQUENCE [LARGE SCALE GENOMIC DNA]</scope>
    <source>
        <strain evidence="2 3">CGMCC 4.7180</strain>
    </source>
</reference>
<name>A0A4V1QTH2_9MICO</name>
<proteinExistence type="predicted"/>
<keyword evidence="3" id="KW-1185">Reference proteome</keyword>
<dbReference type="RefSeq" id="WP_129232857.1">
    <property type="nucleotide sequence ID" value="NZ_SDPL01000001.1"/>
</dbReference>
<dbReference type="GO" id="GO:0003677">
    <property type="term" value="F:DNA binding"/>
    <property type="evidence" value="ECO:0007669"/>
    <property type="project" value="InterPro"/>
</dbReference>
<comment type="caution">
    <text evidence="2">The sequence shown here is derived from an EMBL/GenBank/DDBJ whole genome shotgun (WGS) entry which is preliminary data.</text>
</comment>
<dbReference type="SMART" id="SM00530">
    <property type="entry name" value="HTH_XRE"/>
    <property type="match status" value="1"/>
</dbReference>
<dbReference type="SUPFAM" id="SSF47413">
    <property type="entry name" value="lambda repressor-like DNA-binding domains"/>
    <property type="match status" value="1"/>
</dbReference>
<evidence type="ECO:0000313" key="2">
    <source>
        <dbReference type="EMBL" id="RXZ51883.1"/>
    </source>
</evidence>
<accession>A0A4V1QTH2</accession>
<gene>
    <name evidence="2" type="ORF">ESO86_00050</name>
</gene>
<dbReference type="PROSITE" id="PS50943">
    <property type="entry name" value="HTH_CROC1"/>
    <property type="match status" value="1"/>
</dbReference>
<protein>
    <submittedName>
        <fullName evidence="2">XRE family transcriptional regulator</fullName>
    </submittedName>
</protein>
<evidence type="ECO:0000259" key="1">
    <source>
        <dbReference type="PROSITE" id="PS50943"/>
    </source>
</evidence>